<proteinExistence type="predicted"/>
<organism evidence="4 5">
    <name type="scientific">Conexibacter woesei (strain DSM 14684 / CCUG 47730 / CIP 108061 / JCM 11494 / NBRC 100937 / ID131577)</name>
    <dbReference type="NCBI Taxonomy" id="469383"/>
    <lineage>
        <taxon>Bacteria</taxon>
        <taxon>Bacillati</taxon>
        <taxon>Actinomycetota</taxon>
        <taxon>Thermoleophilia</taxon>
        <taxon>Solirubrobacterales</taxon>
        <taxon>Conexibacteraceae</taxon>
        <taxon>Conexibacter</taxon>
    </lineage>
</organism>
<evidence type="ECO:0008006" key="6">
    <source>
        <dbReference type="Google" id="ProtNLM"/>
    </source>
</evidence>
<protein>
    <recommendedName>
        <fullName evidence="6">LPXTG-motif cell wall anchor domain protein</fullName>
    </recommendedName>
</protein>
<sequence precursor="true">MRSRFAITAMLVLGLMLSTTGVGLAISGSSGSGSAGNAQYPTTPTTPVAPPTTPVTPPAGGGEQGGGGGGVLGGAEESQPPANEAAPAKESTPPPAVQATRQLTTESGSDELPFTGFAVIPILVAGVALLLGGLFLRRRGPSQT</sequence>
<feature type="compositionally biased region" description="Pro residues" evidence="1">
    <location>
        <begin position="47"/>
        <end position="57"/>
    </location>
</feature>
<feature type="signal peptide" evidence="3">
    <location>
        <begin position="1"/>
        <end position="24"/>
    </location>
</feature>
<feature type="compositionally biased region" description="Gly residues" evidence="1">
    <location>
        <begin position="59"/>
        <end position="73"/>
    </location>
</feature>
<dbReference type="KEGG" id="cwo:Cwoe_5295"/>
<feature type="compositionally biased region" description="Low complexity" evidence="1">
    <location>
        <begin position="35"/>
        <end position="46"/>
    </location>
</feature>
<reference evidence="5" key="2">
    <citation type="submission" date="2010-01" db="EMBL/GenBank/DDBJ databases">
        <title>The complete genome of Conexibacter woesei DSM 14684.</title>
        <authorList>
            <consortium name="US DOE Joint Genome Institute (JGI-PGF)"/>
            <person name="Lucas S."/>
            <person name="Copeland A."/>
            <person name="Lapidus A."/>
            <person name="Glavina del Rio T."/>
            <person name="Dalin E."/>
            <person name="Tice H."/>
            <person name="Bruce D."/>
            <person name="Goodwin L."/>
            <person name="Pitluck S."/>
            <person name="Kyrpides N."/>
            <person name="Mavromatis K."/>
            <person name="Ivanova N."/>
            <person name="Mikhailova N."/>
            <person name="Chertkov O."/>
            <person name="Brettin T."/>
            <person name="Detter J.C."/>
            <person name="Han C."/>
            <person name="Larimer F."/>
            <person name="Land M."/>
            <person name="Hauser L."/>
            <person name="Markowitz V."/>
            <person name="Cheng J.-F."/>
            <person name="Hugenholtz P."/>
            <person name="Woyke T."/>
            <person name="Wu D."/>
            <person name="Pukall R."/>
            <person name="Steenblock K."/>
            <person name="Schneider S."/>
            <person name="Klenk H.-P."/>
            <person name="Eisen J.A."/>
        </authorList>
    </citation>
    <scope>NUCLEOTIDE SEQUENCE [LARGE SCALE GENOMIC DNA]</scope>
    <source>
        <strain evidence="5">DSM 14684 / CIP 108061 / JCM 11494 / NBRC 100937 / ID131577</strain>
    </source>
</reference>
<evidence type="ECO:0000313" key="5">
    <source>
        <dbReference type="Proteomes" id="UP000008229"/>
    </source>
</evidence>
<keyword evidence="2" id="KW-0472">Membrane</keyword>
<evidence type="ECO:0000256" key="2">
    <source>
        <dbReference type="SAM" id="Phobius"/>
    </source>
</evidence>
<keyword evidence="2" id="KW-1133">Transmembrane helix</keyword>
<dbReference type="HOGENOM" id="CLU_1793199_0_0_11"/>
<feature type="transmembrane region" description="Helical" evidence="2">
    <location>
        <begin position="114"/>
        <end position="136"/>
    </location>
</feature>
<evidence type="ECO:0000313" key="4">
    <source>
        <dbReference type="EMBL" id="ADB53701.1"/>
    </source>
</evidence>
<dbReference type="Proteomes" id="UP000008229">
    <property type="component" value="Chromosome"/>
</dbReference>
<feature type="chain" id="PRO_5038674571" description="LPXTG-motif cell wall anchor domain protein" evidence="3">
    <location>
        <begin position="25"/>
        <end position="144"/>
    </location>
</feature>
<dbReference type="RefSeq" id="WP_012936752.1">
    <property type="nucleotide sequence ID" value="NC_013739.1"/>
</dbReference>
<dbReference type="AlphaFoldDB" id="D3FFA8"/>
<evidence type="ECO:0000256" key="1">
    <source>
        <dbReference type="SAM" id="MobiDB-lite"/>
    </source>
</evidence>
<name>D3FFA8_CONWI</name>
<evidence type="ECO:0000256" key="3">
    <source>
        <dbReference type="SAM" id="SignalP"/>
    </source>
</evidence>
<reference evidence="4 5" key="1">
    <citation type="journal article" date="2010" name="Stand. Genomic Sci.">
        <title>Complete genome sequence of Conexibacter woesei type strain (ID131577).</title>
        <authorList>
            <person name="Pukall R."/>
            <person name="Lapidus A."/>
            <person name="Glavina Del Rio T."/>
            <person name="Copeland A."/>
            <person name="Tice H."/>
            <person name="Cheng J.-F."/>
            <person name="Lucas S."/>
            <person name="Chen F."/>
            <person name="Nolan M."/>
            <person name="Bruce D."/>
            <person name="Goodwin L."/>
            <person name="Pitluck S."/>
            <person name="Mavromatis K."/>
            <person name="Ivanova N."/>
            <person name="Ovchinnikova G."/>
            <person name="Pati A."/>
            <person name="Chen A."/>
            <person name="Palaniappan K."/>
            <person name="Land M."/>
            <person name="Hauser L."/>
            <person name="Chang Y.-J."/>
            <person name="Jeffries C.D."/>
            <person name="Chain P."/>
            <person name="Meincke L."/>
            <person name="Sims D."/>
            <person name="Brettin T."/>
            <person name="Detter J.C."/>
            <person name="Rohde M."/>
            <person name="Goeker M."/>
            <person name="Bristow J."/>
            <person name="Eisen J.A."/>
            <person name="Markowitz V."/>
            <person name="Kyrpides N.C."/>
            <person name="Klenk H.-P."/>
            <person name="Hugenholtz P."/>
        </authorList>
    </citation>
    <scope>NUCLEOTIDE SEQUENCE [LARGE SCALE GENOMIC DNA]</scope>
    <source>
        <strain evidence="5">DSM 14684 / CIP 108061 / JCM 11494 / NBRC 100937 / ID131577</strain>
    </source>
</reference>
<gene>
    <name evidence="4" type="ordered locus">Cwoe_5295</name>
</gene>
<keyword evidence="2" id="KW-0812">Transmembrane</keyword>
<feature type="region of interest" description="Disordered" evidence="1">
    <location>
        <begin position="30"/>
        <end position="111"/>
    </location>
</feature>
<keyword evidence="5" id="KW-1185">Reference proteome</keyword>
<accession>D3FFA8</accession>
<dbReference type="EMBL" id="CP001854">
    <property type="protein sequence ID" value="ADB53701.1"/>
    <property type="molecule type" value="Genomic_DNA"/>
</dbReference>
<keyword evidence="3" id="KW-0732">Signal</keyword>